<protein>
    <recommendedName>
        <fullName evidence="10">Solute carrier family 13 member 3</fullName>
    </recommendedName>
</protein>
<dbReference type="PANTHER" id="PTHR10283:SF62">
    <property type="entry name" value="NA(+)_DICARBOXYLATE COTRANSPORTER 3"/>
    <property type="match status" value="1"/>
</dbReference>
<gene>
    <name evidence="8" type="ORF">HF521_007187</name>
</gene>
<dbReference type="GO" id="GO:0015137">
    <property type="term" value="F:citrate transmembrane transporter activity"/>
    <property type="evidence" value="ECO:0007669"/>
    <property type="project" value="TreeGrafter"/>
</dbReference>
<feature type="transmembrane region" description="Helical" evidence="7">
    <location>
        <begin position="345"/>
        <end position="371"/>
    </location>
</feature>
<comment type="subcellular location">
    <subcellularLocation>
        <location evidence="1">Membrane</location>
        <topology evidence="1">Multi-pass membrane protein</topology>
    </subcellularLocation>
</comment>
<reference evidence="8" key="1">
    <citation type="submission" date="2020-08" db="EMBL/GenBank/DDBJ databases">
        <title>Chromosome-level assembly of Southern catfish (Silurus meridionalis) provides insights into visual adaptation to the nocturnal and benthic lifestyles.</title>
        <authorList>
            <person name="Zhang Y."/>
            <person name="Wang D."/>
            <person name="Peng Z."/>
        </authorList>
    </citation>
    <scope>NUCLEOTIDE SEQUENCE</scope>
    <source>
        <strain evidence="8">SWU-2019-XX</strain>
        <tissue evidence="8">Muscle</tissue>
    </source>
</reference>
<feature type="transmembrane region" description="Helical" evidence="7">
    <location>
        <begin position="194"/>
        <end position="212"/>
    </location>
</feature>
<sequence>MRVSRQHVSSFITCDELTSNPRVNLLPGFLKNQQRKRDKKWRRSIGWSRKATNLVKGGRKKKKKHILVSRAMDLLMIVKKLWFVRKHLVLIITPLLLLPLLFVLPEKEGKCLYVVLLMAIYWCTEALPLSVTALLPICLFPTMGILPSKKVCPQYFVETNFLFLSGLVMATAIEEWGLHRRIALRVLKIVGVKPAWLILGMMITSSSLSMWLSNSATTAMMLPIANAILESLFGDLETLKEQCKITDHLEDQAQVKHHVLLSEKHTLTAVDRVDGIEKIEHKNQEEVRKEAEYQLKVWKGFLICIPYAASIGGTATLTGTAPNLIFIGQLKSYFPECDFINFGSWFIFAFPLMIIFLLVSWIWIAFLYGGITTRLCLNKRNDRAAAEAKANAVIDEDYKKLGPMSFAEKSISFFFILFAILLFTRDPKFVTGWSIFFRKDYVSDAVTGVTIISILFFFLPSVHHCDGG</sequence>
<feature type="transmembrane region" description="Helical" evidence="7">
    <location>
        <begin position="88"/>
        <end position="104"/>
    </location>
</feature>
<keyword evidence="3 7" id="KW-0812">Transmembrane</keyword>
<dbReference type="PANTHER" id="PTHR10283">
    <property type="entry name" value="SOLUTE CARRIER FAMILY 13 MEMBER"/>
    <property type="match status" value="1"/>
</dbReference>
<evidence type="ECO:0000256" key="1">
    <source>
        <dbReference type="ARBA" id="ARBA00004141"/>
    </source>
</evidence>
<evidence type="ECO:0000256" key="2">
    <source>
        <dbReference type="ARBA" id="ARBA00006772"/>
    </source>
</evidence>
<feature type="transmembrane region" description="Helical" evidence="7">
    <location>
        <begin position="445"/>
        <end position="462"/>
    </location>
</feature>
<feature type="transmembrane region" description="Helical" evidence="7">
    <location>
        <begin position="406"/>
        <end position="425"/>
    </location>
</feature>
<comment type="caution">
    <text evidence="8">The sequence shown here is derived from an EMBL/GenBank/DDBJ whole genome shotgun (WGS) entry which is preliminary data.</text>
</comment>
<evidence type="ECO:0008006" key="10">
    <source>
        <dbReference type="Google" id="ProtNLM"/>
    </source>
</evidence>
<dbReference type="Pfam" id="PF00939">
    <property type="entry name" value="Na_sulph_symp"/>
    <property type="match status" value="1"/>
</dbReference>
<keyword evidence="6" id="KW-0406">Ion transport</keyword>
<dbReference type="AlphaFoldDB" id="A0A8T0AQS3"/>
<dbReference type="InterPro" id="IPR001898">
    <property type="entry name" value="SLC13A/DASS"/>
</dbReference>
<keyword evidence="6" id="KW-0915">Sodium</keyword>
<evidence type="ECO:0000313" key="9">
    <source>
        <dbReference type="Proteomes" id="UP000606274"/>
    </source>
</evidence>
<keyword evidence="6" id="KW-0739">Sodium transport</keyword>
<evidence type="ECO:0000256" key="4">
    <source>
        <dbReference type="ARBA" id="ARBA00022989"/>
    </source>
</evidence>
<evidence type="ECO:0000313" key="8">
    <source>
        <dbReference type="EMBL" id="KAF7695464.1"/>
    </source>
</evidence>
<feature type="transmembrane region" description="Helical" evidence="7">
    <location>
        <begin position="111"/>
        <end position="135"/>
    </location>
</feature>
<evidence type="ECO:0000256" key="6">
    <source>
        <dbReference type="ARBA" id="ARBA00023201"/>
    </source>
</evidence>
<organism evidence="8 9">
    <name type="scientific">Silurus meridionalis</name>
    <name type="common">Southern catfish</name>
    <name type="synonym">Silurus soldatovi meridionalis</name>
    <dbReference type="NCBI Taxonomy" id="175797"/>
    <lineage>
        <taxon>Eukaryota</taxon>
        <taxon>Metazoa</taxon>
        <taxon>Chordata</taxon>
        <taxon>Craniata</taxon>
        <taxon>Vertebrata</taxon>
        <taxon>Euteleostomi</taxon>
        <taxon>Actinopterygii</taxon>
        <taxon>Neopterygii</taxon>
        <taxon>Teleostei</taxon>
        <taxon>Ostariophysi</taxon>
        <taxon>Siluriformes</taxon>
        <taxon>Siluridae</taxon>
        <taxon>Silurus</taxon>
    </lineage>
</organism>
<evidence type="ECO:0000256" key="7">
    <source>
        <dbReference type="SAM" id="Phobius"/>
    </source>
</evidence>
<dbReference type="GO" id="GO:0015141">
    <property type="term" value="F:succinate transmembrane transporter activity"/>
    <property type="evidence" value="ECO:0007669"/>
    <property type="project" value="TreeGrafter"/>
</dbReference>
<proteinExistence type="inferred from homology"/>
<dbReference type="GO" id="GO:0005886">
    <property type="term" value="C:plasma membrane"/>
    <property type="evidence" value="ECO:0007669"/>
    <property type="project" value="TreeGrafter"/>
</dbReference>
<keyword evidence="9" id="KW-1185">Reference proteome</keyword>
<comment type="similarity">
    <text evidence="2">Belongs to the SLC13A/DASS transporter (TC 2.A.47) family. NADC subfamily.</text>
</comment>
<dbReference type="GO" id="GO:0017153">
    <property type="term" value="F:sodium:dicarboxylate symporter activity"/>
    <property type="evidence" value="ECO:0007669"/>
    <property type="project" value="TreeGrafter"/>
</dbReference>
<evidence type="ECO:0000256" key="3">
    <source>
        <dbReference type="ARBA" id="ARBA00022692"/>
    </source>
</evidence>
<keyword evidence="5 7" id="KW-0472">Membrane</keyword>
<evidence type="ECO:0000256" key="5">
    <source>
        <dbReference type="ARBA" id="ARBA00023136"/>
    </source>
</evidence>
<dbReference type="EMBL" id="JABFDY010000017">
    <property type="protein sequence ID" value="KAF7695464.1"/>
    <property type="molecule type" value="Genomic_DNA"/>
</dbReference>
<name>A0A8T0AQS3_SILME</name>
<dbReference type="Proteomes" id="UP000606274">
    <property type="component" value="Unassembled WGS sequence"/>
</dbReference>
<keyword evidence="6" id="KW-0813">Transport</keyword>
<keyword evidence="4 7" id="KW-1133">Transmembrane helix</keyword>
<accession>A0A8T0AQS3</accession>